<feature type="region of interest" description="Disordered" evidence="1">
    <location>
        <begin position="219"/>
        <end position="284"/>
    </location>
</feature>
<protein>
    <submittedName>
        <fullName evidence="3">Uncharacterized protein LOC128199509</fullName>
    </submittedName>
</protein>
<proteinExistence type="predicted"/>
<dbReference type="GeneID" id="128199509"/>
<feature type="region of interest" description="Disordered" evidence="1">
    <location>
        <begin position="91"/>
        <end position="118"/>
    </location>
</feature>
<accession>A0ABM3M1Q0</accession>
<sequence>MYIVILAAASIMAANCRLITTKSLKLLAVDLVEDPRIISCIYFFYSLQKNYFHRPKPTRLRLPQMPQGMRKCIFNLRILIKKKYRREGHFDPRAVATPPLPATDMNKSPDSTVRTALPPRTPAEFLAPYQSTSAMQIRQLKPITGMVGSQKDTPAPQPKHRDALSSHAQPAARTGAVHAHPPTPTTSMVGLLQEDKISTELRTPAARPAHRDALPLHAQPAASSGAVRPYPEMTPTTSQERHPLQPYLQSDATTSEPDTSPRTANEQNSLERVVKAGSFTDNIN</sequence>
<gene>
    <name evidence="3" type="primary">LOC128199509</name>
</gene>
<evidence type="ECO:0000313" key="3">
    <source>
        <dbReference type="RefSeq" id="XP_052745414.1"/>
    </source>
</evidence>
<dbReference type="Proteomes" id="UP001652582">
    <property type="component" value="Chromosome 26"/>
</dbReference>
<organism evidence="2 3">
    <name type="scientific">Bicyclus anynana</name>
    <name type="common">Squinting bush brown butterfly</name>
    <dbReference type="NCBI Taxonomy" id="110368"/>
    <lineage>
        <taxon>Eukaryota</taxon>
        <taxon>Metazoa</taxon>
        <taxon>Ecdysozoa</taxon>
        <taxon>Arthropoda</taxon>
        <taxon>Hexapoda</taxon>
        <taxon>Insecta</taxon>
        <taxon>Pterygota</taxon>
        <taxon>Neoptera</taxon>
        <taxon>Endopterygota</taxon>
        <taxon>Lepidoptera</taxon>
        <taxon>Glossata</taxon>
        <taxon>Ditrysia</taxon>
        <taxon>Papilionoidea</taxon>
        <taxon>Nymphalidae</taxon>
        <taxon>Satyrinae</taxon>
        <taxon>Satyrini</taxon>
        <taxon>Mycalesina</taxon>
        <taxon>Bicyclus</taxon>
    </lineage>
</organism>
<dbReference type="RefSeq" id="XP_052745414.1">
    <property type="nucleotide sequence ID" value="XM_052889454.1"/>
</dbReference>
<feature type="compositionally biased region" description="Polar residues" evidence="1">
    <location>
        <begin position="105"/>
        <end position="114"/>
    </location>
</feature>
<reference evidence="3" key="1">
    <citation type="submission" date="2025-08" db="UniProtKB">
        <authorList>
            <consortium name="RefSeq"/>
        </authorList>
    </citation>
    <scope>IDENTIFICATION</scope>
</reference>
<feature type="region of interest" description="Disordered" evidence="1">
    <location>
        <begin position="146"/>
        <end position="188"/>
    </location>
</feature>
<evidence type="ECO:0000256" key="1">
    <source>
        <dbReference type="SAM" id="MobiDB-lite"/>
    </source>
</evidence>
<name>A0ABM3M1Q0_BICAN</name>
<keyword evidence="2" id="KW-1185">Reference proteome</keyword>
<evidence type="ECO:0000313" key="2">
    <source>
        <dbReference type="Proteomes" id="UP001652582"/>
    </source>
</evidence>
<feature type="compositionally biased region" description="Polar residues" evidence="1">
    <location>
        <begin position="247"/>
        <end position="270"/>
    </location>
</feature>